<dbReference type="Gene3D" id="1.25.40.10">
    <property type="entry name" value="Tetratricopeptide repeat domain"/>
    <property type="match status" value="1"/>
</dbReference>
<sequence length="448" mass="48846">MPVDGFGAEVSYKDQAAIDVFTGAARALLGYAPDPIGATSQLLVEHPDFVMARCLMAGACLVASDARFQPMLKAEEAQIAARESLANDRELGHLKAIRLWLAGDWYGASAAYADVLTRHPRDLLALLFGHQVDFLLGQAHRSHDRAARVLGHWSSDEPDGGFIQGMLAFGLEECGHYQRAEQAALAALELNPRDTWAIHGRIHCHEMQGELDAGVSFMRGRESDWGGTNYLASHNSWHLALMHIERCEFDEALALHDRYMAVTEDSVLMKMHDSCALLWRLGMAGADVGDRWAAVGSRYQEVADQAYMGFTDLHTAMAFAGTNNGDGLAGLAACLEAEGAGTSQRATIARMAALPVVKAFRAIQQRDFAAAMDLFAAHRYSSHLIGGSAAQRDVIDLTYLDCALHAGRTEVVDALLQERRLLKPESPLTQVLRGRLQQLLADRTPALS</sequence>
<dbReference type="PANTHER" id="PTHR16263:SF4">
    <property type="entry name" value="TETRATRICOPEPTIDE REPEAT PROTEIN 38"/>
    <property type="match status" value="1"/>
</dbReference>
<dbReference type="SUPFAM" id="SSF48452">
    <property type="entry name" value="TPR-like"/>
    <property type="match status" value="1"/>
</dbReference>
<evidence type="ECO:0000256" key="4">
    <source>
        <dbReference type="ARBA" id="ARBA00022803"/>
    </source>
</evidence>
<name>A0A563DS43_9MICO</name>
<reference evidence="5 6" key="2">
    <citation type="submission" date="2019-08" db="EMBL/GenBank/DDBJ databases">
        <title>Jejuicoccus antrihumi gen. nov., sp. nov., a new member of the family Dermacoccaceae isolated from a cave.</title>
        <authorList>
            <person name="Schumann P."/>
            <person name="Kim I.S."/>
        </authorList>
    </citation>
    <scope>NUCLEOTIDE SEQUENCE [LARGE SCALE GENOMIC DNA]</scope>
    <source>
        <strain evidence="5 6">C5-26</strain>
    </source>
</reference>
<dbReference type="PANTHER" id="PTHR16263">
    <property type="entry name" value="TETRATRICOPEPTIDE REPEAT PROTEIN 38"/>
    <property type="match status" value="1"/>
</dbReference>
<dbReference type="EMBL" id="VCQV01000071">
    <property type="protein sequence ID" value="TWP32514.1"/>
    <property type="molecule type" value="Genomic_DNA"/>
</dbReference>
<evidence type="ECO:0000256" key="2">
    <source>
        <dbReference type="ARBA" id="ARBA00019992"/>
    </source>
</evidence>
<evidence type="ECO:0000256" key="1">
    <source>
        <dbReference type="ARBA" id="ARBA00005857"/>
    </source>
</evidence>
<dbReference type="InterPro" id="IPR011990">
    <property type="entry name" value="TPR-like_helical_dom_sf"/>
</dbReference>
<dbReference type="AlphaFoldDB" id="A0A563DS43"/>
<reference evidence="5 6" key="1">
    <citation type="submission" date="2019-05" db="EMBL/GenBank/DDBJ databases">
        <authorList>
            <person name="Lee S.D."/>
        </authorList>
    </citation>
    <scope>NUCLEOTIDE SEQUENCE [LARGE SCALE GENOMIC DNA]</scope>
    <source>
        <strain evidence="5 6">C5-26</strain>
    </source>
</reference>
<dbReference type="InterPro" id="IPR033891">
    <property type="entry name" value="TTC38"/>
</dbReference>
<protein>
    <recommendedName>
        <fullName evidence="2">Tetratricopeptide repeat protein 38</fullName>
    </recommendedName>
</protein>
<evidence type="ECO:0000313" key="6">
    <source>
        <dbReference type="Proteomes" id="UP000320244"/>
    </source>
</evidence>
<evidence type="ECO:0000256" key="3">
    <source>
        <dbReference type="ARBA" id="ARBA00022737"/>
    </source>
</evidence>
<keyword evidence="6" id="KW-1185">Reference proteome</keyword>
<organism evidence="5 6">
    <name type="scientific">Leekyejoonella antrihumi</name>
    <dbReference type="NCBI Taxonomy" id="1660198"/>
    <lineage>
        <taxon>Bacteria</taxon>
        <taxon>Bacillati</taxon>
        <taxon>Actinomycetota</taxon>
        <taxon>Actinomycetes</taxon>
        <taxon>Micrococcales</taxon>
        <taxon>Dermacoccaceae</taxon>
        <taxon>Leekyejoonella</taxon>
    </lineage>
</organism>
<dbReference type="OrthoDB" id="9815900at2"/>
<dbReference type="Proteomes" id="UP000320244">
    <property type="component" value="Unassembled WGS sequence"/>
</dbReference>
<evidence type="ECO:0000313" key="5">
    <source>
        <dbReference type="EMBL" id="TWP32514.1"/>
    </source>
</evidence>
<dbReference type="RefSeq" id="WP_146321286.1">
    <property type="nucleotide sequence ID" value="NZ_VCQV01000071.1"/>
</dbReference>
<keyword evidence="4" id="KW-0802">TPR repeat</keyword>
<comment type="caution">
    <text evidence="5">The sequence shown here is derived from an EMBL/GenBank/DDBJ whole genome shotgun (WGS) entry which is preliminary data.</text>
</comment>
<accession>A0A563DS43</accession>
<dbReference type="CDD" id="cd05804">
    <property type="entry name" value="StaR_like"/>
    <property type="match status" value="1"/>
</dbReference>
<gene>
    <name evidence="5" type="ORF">FGL98_24045</name>
</gene>
<comment type="similarity">
    <text evidence="1">Belongs to the TTC38 family.</text>
</comment>
<proteinExistence type="inferred from homology"/>
<keyword evidence="3" id="KW-0677">Repeat</keyword>